<protein>
    <submittedName>
        <fullName evidence="2">NAD(P)H-binding protein</fullName>
    </submittedName>
</protein>
<dbReference type="InterPro" id="IPR016040">
    <property type="entry name" value="NAD(P)-bd_dom"/>
</dbReference>
<dbReference type="Pfam" id="PF13460">
    <property type="entry name" value="NAD_binding_10"/>
    <property type="match status" value="1"/>
</dbReference>
<reference evidence="3" key="1">
    <citation type="journal article" date="2019" name="Int. J. Syst. Evol. Microbiol.">
        <title>The Global Catalogue of Microorganisms (GCM) 10K type strain sequencing project: providing services to taxonomists for standard genome sequencing and annotation.</title>
        <authorList>
            <consortium name="The Broad Institute Genomics Platform"/>
            <consortium name="The Broad Institute Genome Sequencing Center for Infectious Disease"/>
            <person name="Wu L."/>
            <person name="Ma J."/>
        </authorList>
    </citation>
    <scope>NUCLEOTIDE SEQUENCE [LARGE SCALE GENOMIC DNA]</scope>
    <source>
        <strain evidence="3">CGMCC 1.12192</strain>
    </source>
</reference>
<dbReference type="EMBL" id="JBHSJC010000001">
    <property type="protein sequence ID" value="MFC4829065.1"/>
    <property type="molecule type" value="Genomic_DNA"/>
</dbReference>
<dbReference type="Gene3D" id="3.90.25.10">
    <property type="entry name" value="UDP-galactose 4-epimerase, domain 1"/>
    <property type="match status" value="1"/>
</dbReference>
<proteinExistence type="predicted"/>
<feature type="domain" description="NAD(P)-binding" evidence="1">
    <location>
        <begin position="17"/>
        <end position="179"/>
    </location>
</feature>
<organism evidence="2 3">
    <name type="scientific">Agromyces aurantiacus</name>
    <dbReference type="NCBI Taxonomy" id="165814"/>
    <lineage>
        <taxon>Bacteria</taxon>
        <taxon>Bacillati</taxon>
        <taxon>Actinomycetota</taxon>
        <taxon>Actinomycetes</taxon>
        <taxon>Micrococcales</taxon>
        <taxon>Microbacteriaceae</taxon>
        <taxon>Agromyces</taxon>
    </lineage>
</organism>
<gene>
    <name evidence="2" type="ORF">ACFPER_09710</name>
</gene>
<dbReference type="Gene3D" id="3.40.50.720">
    <property type="entry name" value="NAD(P)-binding Rossmann-like Domain"/>
    <property type="match status" value="1"/>
</dbReference>
<dbReference type="SUPFAM" id="SSF51735">
    <property type="entry name" value="NAD(P)-binding Rossmann-fold domains"/>
    <property type="match status" value="1"/>
</dbReference>
<accession>A0ABV9R637</accession>
<dbReference type="InterPro" id="IPR051604">
    <property type="entry name" value="Ergot_Alk_Oxidoreductase"/>
</dbReference>
<comment type="caution">
    <text evidence="2">The sequence shown here is derived from an EMBL/GenBank/DDBJ whole genome shotgun (WGS) entry which is preliminary data.</text>
</comment>
<dbReference type="PANTHER" id="PTHR43162:SF1">
    <property type="entry name" value="PRESTALK A DIFFERENTIATION PROTEIN A"/>
    <property type="match status" value="1"/>
</dbReference>
<dbReference type="Proteomes" id="UP001595960">
    <property type="component" value="Unassembled WGS sequence"/>
</dbReference>
<dbReference type="PANTHER" id="PTHR43162">
    <property type="match status" value="1"/>
</dbReference>
<evidence type="ECO:0000313" key="2">
    <source>
        <dbReference type="EMBL" id="MFC4829065.1"/>
    </source>
</evidence>
<dbReference type="InterPro" id="IPR036291">
    <property type="entry name" value="NAD(P)-bd_dom_sf"/>
</dbReference>
<keyword evidence="3" id="KW-1185">Reference proteome</keyword>
<sequence length="290" mass="30340">MSQLPDSADLKPVLLIGGTGKVGSRLARALLARGQRVRVASRSGGDVRFDWRDPDTYDAALAGTGAVFVVGPGSATDWSPLLRDLLDRAAAAGVERAVLLSARGVEFLPDGAVDRAERALQDGPVAWSIVRPSHFAQNFTEAMFVPVDGRVVAPVGDGAEPFVDVEDVAEVAATLLTEPAFDGEIVEVSGPEAVDFAEAVSLLGRAARREIAFADESPEQHVERLRAAGTPEGYVTWRMAMLGGIRSGADAYVSDGVPRVLGRPATSFAAWAEREAGVLAPDGDRPGAAG</sequence>
<name>A0ABV9R637_9MICO</name>
<dbReference type="RefSeq" id="WP_204392491.1">
    <property type="nucleotide sequence ID" value="NZ_JAFBBW010000001.1"/>
</dbReference>
<evidence type="ECO:0000259" key="1">
    <source>
        <dbReference type="Pfam" id="PF13460"/>
    </source>
</evidence>
<evidence type="ECO:0000313" key="3">
    <source>
        <dbReference type="Proteomes" id="UP001595960"/>
    </source>
</evidence>